<dbReference type="InterPro" id="IPR033443">
    <property type="entry name" value="PROP1-like_PPR_dom"/>
</dbReference>
<dbReference type="STRING" id="218851.A0A2G5EZC2"/>
<dbReference type="Gene3D" id="1.25.40.10">
    <property type="entry name" value="Tetratricopeptide repeat domain"/>
    <property type="match status" value="2"/>
</dbReference>
<dbReference type="SUPFAM" id="SSF48452">
    <property type="entry name" value="TPR-like"/>
    <property type="match status" value="1"/>
</dbReference>
<evidence type="ECO:0000313" key="9">
    <source>
        <dbReference type="Proteomes" id="UP000230069"/>
    </source>
</evidence>
<dbReference type="InterPro" id="IPR002885">
    <property type="entry name" value="PPR_rpt"/>
</dbReference>
<protein>
    <recommendedName>
        <fullName evidence="7">PROP1-like PPR domain-containing protein</fullName>
    </recommendedName>
</protein>
<dbReference type="Proteomes" id="UP000230069">
    <property type="component" value="Unassembled WGS sequence"/>
</dbReference>
<dbReference type="PANTHER" id="PTHR45717:SF5">
    <property type="entry name" value="PENTACOTRIPEPTIDE-REPEAT REGION OF PRORP DOMAIN-CONTAINING PROTEIN"/>
    <property type="match status" value="1"/>
</dbReference>
<feature type="repeat" description="PPR" evidence="6">
    <location>
        <begin position="158"/>
        <end position="192"/>
    </location>
</feature>
<feature type="domain" description="PROP1-like PPR" evidence="7">
    <location>
        <begin position="173"/>
        <end position="292"/>
    </location>
</feature>
<reference evidence="8 9" key="1">
    <citation type="submission" date="2017-09" db="EMBL/GenBank/DDBJ databases">
        <title>WGS assembly of Aquilegia coerulea Goldsmith.</title>
        <authorList>
            <person name="Hodges S."/>
            <person name="Kramer E."/>
            <person name="Nordborg M."/>
            <person name="Tomkins J."/>
            <person name="Borevitz J."/>
            <person name="Derieg N."/>
            <person name="Yan J."/>
            <person name="Mihaltcheva S."/>
            <person name="Hayes R.D."/>
            <person name="Rokhsar D."/>
        </authorList>
    </citation>
    <scope>NUCLEOTIDE SEQUENCE [LARGE SCALE GENOMIC DNA]</scope>
    <source>
        <strain evidence="9">cv. Goldsmith</strain>
    </source>
</reference>
<accession>A0A2G5EZC2</accession>
<keyword evidence="5" id="KW-0496">Mitochondrion</keyword>
<evidence type="ECO:0000313" key="8">
    <source>
        <dbReference type="EMBL" id="PIA61069.1"/>
    </source>
</evidence>
<dbReference type="OrthoDB" id="1717827at2759"/>
<dbReference type="Pfam" id="PF17177">
    <property type="entry name" value="PPR_long"/>
    <property type="match status" value="1"/>
</dbReference>
<comment type="similarity">
    <text evidence="2">Belongs to the PPR family. P subfamily.</text>
</comment>
<dbReference type="NCBIfam" id="TIGR00756">
    <property type="entry name" value="PPR"/>
    <property type="match status" value="3"/>
</dbReference>
<comment type="subcellular location">
    <subcellularLocation>
        <location evidence="1">Mitochondrion</location>
    </subcellularLocation>
</comment>
<organism evidence="8 9">
    <name type="scientific">Aquilegia coerulea</name>
    <name type="common">Rocky mountain columbine</name>
    <dbReference type="NCBI Taxonomy" id="218851"/>
    <lineage>
        <taxon>Eukaryota</taxon>
        <taxon>Viridiplantae</taxon>
        <taxon>Streptophyta</taxon>
        <taxon>Embryophyta</taxon>
        <taxon>Tracheophyta</taxon>
        <taxon>Spermatophyta</taxon>
        <taxon>Magnoliopsida</taxon>
        <taxon>Ranunculales</taxon>
        <taxon>Ranunculaceae</taxon>
        <taxon>Thalictroideae</taxon>
        <taxon>Aquilegia</taxon>
    </lineage>
</organism>
<dbReference type="InParanoid" id="A0A2G5EZC2"/>
<dbReference type="FunFam" id="1.25.40.10:FF:000385">
    <property type="entry name" value="Pentatricopeptide repeat-containing protein mitochondrial"/>
    <property type="match status" value="1"/>
</dbReference>
<keyword evidence="3" id="KW-0677">Repeat</keyword>
<dbReference type="InterPro" id="IPR011990">
    <property type="entry name" value="TPR-like_helical_dom_sf"/>
</dbReference>
<dbReference type="AlphaFoldDB" id="A0A2G5EZC2"/>
<evidence type="ECO:0000256" key="6">
    <source>
        <dbReference type="PROSITE-ProRule" id="PRU00708"/>
    </source>
</evidence>
<proteinExistence type="inferred from homology"/>
<sequence>MMMAKNTSRGISYGLSIMSMRRLSTVTATETTTTTMKKKKRNSTFWKKDKKKEGERDTDLYRRLSALGSRTDVNVGDTINEWIKEGKSVEKSAILGFVRELRKYKKHDHALQLLEWLDKRGRDLSHGDLAVRLDLIAKAKGLDSAEEYFMSLPESSKNKFTYGALLNCYCVEKMTDKAMDLLEKMKKLNCASTRLVYNNLISLRMKVGEPEKVPSLVKEMKEKSITPNVLTYSALMNSYALLKDIDKAEGVIEEMKEDRVGCDWSTYANLASIYVKAGHFDKANSTLEEIEKRNDLREPKAYHILIGLYSLTSNRLGVDRVWGSLQSAFPKLSNRCYLHKLQALHRLGDIDDLEKCFKEWESNCANYDIRLVNVLIESYLHREMIKEAEAVREAAEKKGCKPNFRTLEMLMNFYLKERQVDSALKCLENAGSRLKDNEWKPNEDSVSMFLKYLEEEKDVNGAENLLKSLKKFRSINTEVYESLIRTYVAADKREPRMHSRIKEDGIEITPGLKRLIEKVCPE</sequence>
<dbReference type="GO" id="GO:0003729">
    <property type="term" value="F:mRNA binding"/>
    <property type="evidence" value="ECO:0007669"/>
    <property type="project" value="UniProtKB-ARBA"/>
</dbReference>
<evidence type="ECO:0000256" key="1">
    <source>
        <dbReference type="ARBA" id="ARBA00004173"/>
    </source>
</evidence>
<dbReference type="PANTHER" id="PTHR45717">
    <property type="entry name" value="OS12G0527900 PROTEIN"/>
    <property type="match status" value="1"/>
</dbReference>
<evidence type="ECO:0000259" key="7">
    <source>
        <dbReference type="Pfam" id="PF17177"/>
    </source>
</evidence>
<feature type="repeat" description="PPR" evidence="6">
    <location>
        <begin position="368"/>
        <end position="402"/>
    </location>
</feature>
<keyword evidence="4" id="KW-0809">Transit peptide</keyword>
<keyword evidence="9" id="KW-1185">Reference proteome</keyword>
<dbReference type="PROSITE" id="PS51375">
    <property type="entry name" value="PPR"/>
    <property type="match status" value="4"/>
</dbReference>
<dbReference type="GO" id="GO:0005739">
    <property type="term" value="C:mitochondrion"/>
    <property type="evidence" value="ECO:0007669"/>
    <property type="project" value="UniProtKB-SubCell"/>
</dbReference>
<evidence type="ECO:0000256" key="2">
    <source>
        <dbReference type="ARBA" id="ARBA00007626"/>
    </source>
</evidence>
<dbReference type="EMBL" id="KZ305020">
    <property type="protein sequence ID" value="PIA61069.1"/>
    <property type="molecule type" value="Genomic_DNA"/>
</dbReference>
<feature type="repeat" description="PPR" evidence="6">
    <location>
        <begin position="193"/>
        <end position="227"/>
    </location>
</feature>
<feature type="repeat" description="PPR" evidence="6">
    <location>
        <begin position="228"/>
        <end position="262"/>
    </location>
</feature>
<evidence type="ECO:0000256" key="4">
    <source>
        <dbReference type="ARBA" id="ARBA00022946"/>
    </source>
</evidence>
<gene>
    <name evidence="8" type="ORF">AQUCO_00300528v1</name>
</gene>
<evidence type="ECO:0000256" key="3">
    <source>
        <dbReference type="ARBA" id="ARBA00022737"/>
    </source>
</evidence>
<name>A0A2G5EZC2_AQUCA</name>
<evidence type="ECO:0000256" key="5">
    <source>
        <dbReference type="ARBA" id="ARBA00023128"/>
    </source>
</evidence>